<dbReference type="PROSITE" id="PS51372">
    <property type="entry name" value="PRD_2"/>
    <property type="match status" value="1"/>
</dbReference>
<dbReference type="PROSITE" id="PS51094">
    <property type="entry name" value="PTS_EIIA_TYPE_2"/>
    <property type="match status" value="1"/>
</dbReference>
<evidence type="ECO:0000313" key="8">
    <source>
        <dbReference type="EMBL" id="AYE34976.1"/>
    </source>
</evidence>
<dbReference type="InterPro" id="IPR013011">
    <property type="entry name" value="PTS_EIIB_2"/>
</dbReference>
<dbReference type="InterPro" id="IPR016152">
    <property type="entry name" value="PTrfase/Anion_transptr"/>
</dbReference>
<keyword evidence="11" id="KW-1185">Reference proteome</keyword>
<sequence>MSTLNKRQKEILILLEKKEEYMTLNEISKFFDVSSRTIRNDLDSIEYILKKYEVQLDRKPRLGVKLILKDGQYINEIITSSEINIYSSEDRILIIILVLLIKGKATIEELANEIGVSKNTLVQDLKEVINVLACYEIEVYKKSYYGITVNAEEIKVRNLFFSIYGRLNNDLKSDIKQRLLKETKLNSLWLENKIEDIERYIGTLYSQESIEELEIMILFLICRSNNNFKINDCEVNLKNRREFNILKDILDIENEEICYLLKLMDGLRRAIGGNVNNITEEILNELCTTLNIECDKDIEFTSQIAMHINAAINRVKNGLIAENPMLEEIKYKMSFIYKITEQILISKENILGVRFPEEEIAYMAMYFDAIFERSVKCKFTYRILVVCNGGLATSSLLKARISAMIPETEITSICRLSEVEKVLEEKNIDFIVSTIPVGVKGHKVIKVNPLLDSSDLEKIKTEIYNRRYEKNCKYLVDAVKGKSESRITNLFPREFTQFKVDESDWRKAVEIAAIPLLDNKKINSNYTKEIIKTIETIGNYMVFIPGIAFVHATPENVLKNSMSFLTLKSEISFGSKNKVSIKVIVVLANKNENMNLVNLIDILTKNNNIEKFKHAKDYNELKNIV</sequence>
<dbReference type="RefSeq" id="WP_120140868.1">
    <property type="nucleotide sequence ID" value="NZ_CP023671.1"/>
</dbReference>
<dbReference type="EMBL" id="CP023671">
    <property type="protein sequence ID" value="AYE34976.1"/>
    <property type="molecule type" value="Genomic_DNA"/>
</dbReference>
<dbReference type="Pfam" id="PF00874">
    <property type="entry name" value="PRD"/>
    <property type="match status" value="1"/>
</dbReference>
<dbReference type="SUPFAM" id="SSF55804">
    <property type="entry name" value="Phoshotransferase/anion transport protein"/>
    <property type="match status" value="1"/>
</dbReference>
<dbReference type="InterPro" id="IPR036634">
    <property type="entry name" value="PRD_sf"/>
</dbReference>
<keyword evidence="9" id="KW-0762">Sugar transport</keyword>
<keyword evidence="4" id="KW-0804">Transcription</keyword>
<dbReference type="GeneID" id="303561294"/>
<dbReference type="GO" id="GO:0008982">
    <property type="term" value="F:protein-N(PI)-phosphohistidine-sugar phosphotransferase activity"/>
    <property type="evidence" value="ECO:0007669"/>
    <property type="project" value="InterPro"/>
</dbReference>
<evidence type="ECO:0000259" key="7">
    <source>
        <dbReference type="PROSITE" id="PS51372"/>
    </source>
</evidence>
<feature type="domain" description="PTS EIIA type-2" evidence="5">
    <location>
        <begin position="489"/>
        <end position="625"/>
    </location>
</feature>
<dbReference type="Gene3D" id="1.10.1790.10">
    <property type="entry name" value="PRD domain"/>
    <property type="match status" value="1"/>
</dbReference>
<dbReference type="InterPro" id="IPR013196">
    <property type="entry name" value="HTH_11"/>
</dbReference>
<keyword evidence="9" id="KW-0813">Transport</keyword>
<dbReference type="Proteomes" id="UP001055437">
    <property type="component" value="Chromosome"/>
</dbReference>
<evidence type="ECO:0000256" key="3">
    <source>
        <dbReference type="ARBA" id="ARBA00023015"/>
    </source>
</evidence>
<dbReference type="PANTHER" id="PTHR30185:SF18">
    <property type="entry name" value="TRANSCRIPTIONAL REGULATOR MTLR"/>
    <property type="match status" value="1"/>
</dbReference>
<evidence type="ECO:0000259" key="6">
    <source>
        <dbReference type="PROSITE" id="PS51099"/>
    </source>
</evidence>
<dbReference type="PANTHER" id="PTHR30185">
    <property type="entry name" value="CRYPTIC BETA-GLUCOSIDE BGL OPERON ANTITERMINATOR"/>
    <property type="match status" value="1"/>
</dbReference>
<protein>
    <submittedName>
        <fullName evidence="8">PTS fructose transporter subunit IIA</fullName>
    </submittedName>
    <submittedName>
        <fullName evidence="9">PTS sugar transporter subunit IIA</fullName>
    </submittedName>
</protein>
<dbReference type="InterPro" id="IPR011608">
    <property type="entry name" value="PRD"/>
</dbReference>
<dbReference type="SUPFAM" id="SSF63520">
    <property type="entry name" value="PTS-regulatory domain, PRD"/>
    <property type="match status" value="1"/>
</dbReference>
<dbReference type="GO" id="GO:0009401">
    <property type="term" value="P:phosphoenolpyruvate-dependent sugar phosphotransferase system"/>
    <property type="evidence" value="ECO:0007669"/>
    <property type="project" value="InterPro"/>
</dbReference>
<name>A0A9N7PJM9_CLOSE</name>
<accession>A0A9N7PJM9</accession>
<gene>
    <name evidence="8" type="ORF">CP523_11435</name>
    <name evidence="9" type="ORF">NH397_03785</name>
</gene>
<dbReference type="KEGG" id="csep:CP523_11435"/>
<dbReference type="InterPro" id="IPR002178">
    <property type="entry name" value="PTS_EIIA_type-2_dom"/>
</dbReference>
<evidence type="ECO:0000313" key="9">
    <source>
        <dbReference type="EMBL" id="USS01570.1"/>
    </source>
</evidence>
<dbReference type="InterPro" id="IPR036388">
    <property type="entry name" value="WH-like_DNA-bd_sf"/>
</dbReference>
<evidence type="ECO:0000259" key="5">
    <source>
        <dbReference type="PROSITE" id="PS51094"/>
    </source>
</evidence>
<dbReference type="SUPFAM" id="SSF52794">
    <property type="entry name" value="PTS system IIB component-like"/>
    <property type="match status" value="1"/>
</dbReference>
<dbReference type="InterPro" id="IPR050661">
    <property type="entry name" value="BglG_antiterminators"/>
</dbReference>
<keyword evidence="3" id="KW-0805">Transcription regulation</keyword>
<dbReference type="Gene3D" id="1.10.10.10">
    <property type="entry name" value="Winged helix-like DNA-binding domain superfamily/Winged helix DNA-binding domain"/>
    <property type="match status" value="1"/>
</dbReference>
<dbReference type="Proteomes" id="UP000280586">
    <property type="component" value="Chromosome"/>
</dbReference>
<dbReference type="CDD" id="cd05568">
    <property type="entry name" value="PTS_IIB_bgl_like"/>
    <property type="match status" value="1"/>
</dbReference>
<dbReference type="InterPro" id="IPR036095">
    <property type="entry name" value="PTS_EIIB-like_sf"/>
</dbReference>
<dbReference type="Gene3D" id="3.40.930.10">
    <property type="entry name" value="Mannitol-specific EII, Chain A"/>
    <property type="match status" value="1"/>
</dbReference>
<reference evidence="9" key="2">
    <citation type="submission" date="2022-06" db="EMBL/GenBank/DDBJ databases">
        <authorList>
            <person name="Holder M.E."/>
            <person name="Ajami N.J."/>
            <person name="Petrosino J.F."/>
        </authorList>
    </citation>
    <scope>NUCLEOTIDE SEQUENCE</scope>
    <source>
        <strain evidence="9">RMA 8861</strain>
    </source>
</reference>
<reference evidence="8 10" key="1">
    <citation type="submission" date="2017-09" db="EMBL/GenBank/DDBJ databases">
        <authorList>
            <person name="Thomas P."/>
            <person name="Seyboldt C."/>
        </authorList>
    </citation>
    <scope>NUCLEOTIDE SEQUENCE [LARGE SCALE GENOMIC DNA]</scope>
    <source>
        <strain evidence="8 10">DSM 7534</strain>
    </source>
</reference>
<dbReference type="SUPFAM" id="SSF46785">
    <property type="entry name" value="Winged helix' DNA-binding domain"/>
    <property type="match status" value="2"/>
</dbReference>
<evidence type="ECO:0000313" key="11">
    <source>
        <dbReference type="Proteomes" id="UP001055437"/>
    </source>
</evidence>
<evidence type="ECO:0000256" key="2">
    <source>
        <dbReference type="ARBA" id="ARBA00022737"/>
    </source>
</evidence>
<evidence type="ECO:0000256" key="4">
    <source>
        <dbReference type="ARBA" id="ARBA00023163"/>
    </source>
</evidence>
<feature type="domain" description="PTS EIIB type-2" evidence="6">
    <location>
        <begin position="381"/>
        <end position="471"/>
    </location>
</feature>
<keyword evidence="1" id="KW-0808">Transferase</keyword>
<feature type="domain" description="PRD" evidence="7">
    <location>
        <begin position="270"/>
        <end position="377"/>
    </location>
</feature>
<dbReference type="InterPro" id="IPR036390">
    <property type="entry name" value="WH_DNA-bd_sf"/>
</dbReference>
<dbReference type="Pfam" id="PF08279">
    <property type="entry name" value="HTH_11"/>
    <property type="match status" value="1"/>
</dbReference>
<dbReference type="Pfam" id="PF00359">
    <property type="entry name" value="PTS_EIIA_2"/>
    <property type="match status" value="1"/>
</dbReference>
<evidence type="ECO:0000313" key="10">
    <source>
        <dbReference type="Proteomes" id="UP000280586"/>
    </source>
</evidence>
<dbReference type="Gene3D" id="3.40.50.2300">
    <property type="match status" value="1"/>
</dbReference>
<proteinExistence type="predicted"/>
<dbReference type="PROSITE" id="PS51099">
    <property type="entry name" value="PTS_EIIB_TYPE_2"/>
    <property type="match status" value="1"/>
</dbReference>
<evidence type="ECO:0000256" key="1">
    <source>
        <dbReference type="ARBA" id="ARBA00022679"/>
    </source>
</evidence>
<keyword evidence="2" id="KW-0677">Repeat</keyword>
<dbReference type="AlphaFoldDB" id="A0A9N7PJM9"/>
<dbReference type="GO" id="GO:0006355">
    <property type="term" value="P:regulation of DNA-templated transcription"/>
    <property type="evidence" value="ECO:0007669"/>
    <property type="project" value="InterPro"/>
</dbReference>
<dbReference type="EMBL" id="CP099799">
    <property type="protein sequence ID" value="USS01570.1"/>
    <property type="molecule type" value="Genomic_DNA"/>
</dbReference>
<organism evidence="8 10">
    <name type="scientific">Clostridium septicum</name>
    <dbReference type="NCBI Taxonomy" id="1504"/>
    <lineage>
        <taxon>Bacteria</taxon>
        <taxon>Bacillati</taxon>
        <taxon>Bacillota</taxon>
        <taxon>Clostridia</taxon>
        <taxon>Eubacteriales</taxon>
        <taxon>Clostridiaceae</taxon>
        <taxon>Clostridium</taxon>
    </lineage>
</organism>